<dbReference type="AlphaFoldDB" id="A0A8H7RYI9"/>
<dbReference type="Proteomes" id="UP000646827">
    <property type="component" value="Unassembled WGS sequence"/>
</dbReference>
<dbReference type="InterPro" id="IPR036691">
    <property type="entry name" value="Endo/exonu/phosph_ase_sf"/>
</dbReference>
<dbReference type="SUPFAM" id="SSF56219">
    <property type="entry name" value="DNase I-like"/>
    <property type="match status" value="1"/>
</dbReference>
<dbReference type="EMBL" id="JAEPRB010000204">
    <property type="protein sequence ID" value="KAG2218913.1"/>
    <property type="molecule type" value="Genomic_DNA"/>
</dbReference>
<dbReference type="Gene3D" id="3.60.10.10">
    <property type="entry name" value="Endonuclease/exonuclease/phosphatase"/>
    <property type="match status" value="1"/>
</dbReference>
<feature type="region of interest" description="Disordered" evidence="1">
    <location>
        <begin position="1"/>
        <end position="24"/>
    </location>
</feature>
<dbReference type="PANTHER" id="PTHR11200:SF240">
    <property type="entry name" value="INOSITOL POLYPHOSPHATE 5-PHOSPHATASE C9G1.10C-RELATED"/>
    <property type="match status" value="1"/>
</dbReference>
<dbReference type="InterPro" id="IPR000300">
    <property type="entry name" value="IPPc"/>
</dbReference>
<evidence type="ECO:0000256" key="1">
    <source>
        <dbReference type="SAM" id="MobiDB-lite"/>
    </source>
</evidence>
<protein>
    <recommendedName>
        <fullName evidence="2">Inositol polyphosphate-related phosphatase domain-containing protein</fullName>
    </recommendedName>
</protein>
<dbReference type="SUPFAM" id="SSF50978">
    <property type="entry name" value="WD40 repeat-like"/>
    <property type="match status" value="1"/>
</dbReference>
<feature type="domain" description="Inositol polyphosphate-related phosphatase" evidence="2">
    <location>
        <begin position="539"/>
        <end position="937"/>
    </location>
</feature>
<dbReference type="Pfam" id="PF22669">
    <property type="entry name" value="Exo_endo_phos2"/>
    <property type="match status" value="1"/>
</dbReference>
<gene>
    <name evidence="3" type="ORF">INT45_007814</name>
</gene>
<dbReference type="InterPro" id="IPR001680">
    <property type="entry name" value="WD40_rpt"/>
</dbReference>
<comment type="caution">
    <text evidence="3">The sequence shown here is derived from an EMBL/GenBank/DDBJ whole genome shotgun (WGS) entry which is preliminary data.</text>
</comment>
<proteinExistence type="predicted"/>
<dbReference type="InterPro" id="IPR015943">
    <property type="entry name" value="WD40/YVTN_repeat-like_dom_sf"/>
</dbReference>
<evidence type="ECO:0000313" key="4">
    <source>
        <dbReference type="Proteomes" id="UP000646827"/>
    </source>
</evidence>
<dbReference type="OrthoDB" id="2248459at2759"/>
<feature type="region of interest" description="Disordered" evidence="1">
    <location>
        <begin position="69"/>
        <end position="90"/>
    </location>
</feature>
<accession>A0A8H7RYI9</accession>
<dbReference type="InterPro" id="IPR046985">
    <property type="entry name" value="IP5"/>
</dbReference>
<dbReference type="GO" id="GO:0046856">
    <property type="term" value="P:phosphatidylinositol dephosphorylation"/>
    <property type="evidence" value="ECO:0007669"/>
    <property type="project" value="InterPro"/>
</dbReference>
<sequence length="996" mass="114063">MASTKVTYNNHNNNNKNKKTANRISLPVDNQSLRFHSNSHDILLEHQQYPQLITPPEESLQQHLTEIDVVNQPNENERPTTPPLPPRPRSRTIHVVPGFKEDLPLPPLPPSKSLSKGSGGMYLIDSEEIVASVSATAIISPTTSLSSQQRRVLSPSNINNNSITCQFPNMQHFDRLPPHVKTIPSHHRRTLRAIAACQGRLATASHTVKAWEHVVERPNVTISITPSTDSSGVDRICSLAYTFSGNYLWAGLDDGHVVVMDTKMQQQQHKNNNNNNKLLAELHHHEYAVNHILRVDNNELWTIDDGGLLLRWPMIHDYDNLDHKSINHEGYRHRVTPKAISAVVLKRLHYHVLAMTAGDTIDFYRFVPFYSSSMQQVKVELPYRVIRIPNELGQVTQLLALPQGRLACAHIHGRISVWSIEKWEQILQVAVPTYGVSAMALSLDRYLWIGYRTGMIYVYDISSDEQWKLVKMWQAHQGPITMFTVDELGLITSSSNEKPLVQVISADHQGNVIIWDGLLSEYQKDQHMKDLEETYCDYRKTRIQISTWNIDALSPDTITGQDKKLVEEWLTSMRDADIIVIGLQEIVDLESKRQTARMFIQKKKKKLFLHLCNYDTYYTGSLFLPRKKQDKLDWSAPAITNISNWSNVDAESLAQAAAIPQYSAWRKHITSVLQERNYTLLKTEHLVGLFSLIFVKHDQQLRIKDCRSTVVKTGLKVMNKCWHGNKGAVAIRFALDDSSVCFVNCHLAAGQSRAEQRNADVDGIFKSAKFKKDTSTIGNTSVTGIASGMDSMISDNDDTIILDHEHCFVHGDLNYRIDTWTKKDVLDWFKEENRTMAYRELQLHDQLYKQRQSNPLLKLSLFREAPIRFDPTYKYDPGTDRYDTSEKQRVPAWCDRILYRTPETACPNAEFYRRHEVKASDHRPVSAGFEVAIKTVRRMDCEKTAKLVATTWDKKLETIIQDCKSQYIADYKKCSIDNAIKQLEAKNWNVQHVTDE</sequence>
<dbReference type="GO" id="GO:0004439">
    <property type="term" value="F:phosphatidylinositol-4,5-bisphosphate 5-phosphatase activity"/>
    <property type="evidence" value="ECO:0007669"/>
    <property type="project" value="TreeGrafter"/>
</dbReference>
<dbReference type="SMART" id="SM00320">
    <property type="entry name" value="WD40"/>
    <property type="match status" value="6"/>
</dbReference>
<dbReference type="Gene3D" id="2.130.10.10">
    <property type="entry name" value="YVTN repeat-like/Quinoprotein amine dehydrogenase"/>
    <property type="match status" value="2"/>
</dbReference>
<dbReference type="PANTHER" id="PTHR11200">
    <property type="entry name" value="INOSITOL 5-PHOSPHATASE"/>
    <property type="match status" value="1"/>
</dbReference>
<organism evidence="3 4">
    <name type="scientific">Circinella minor</name>
    <dbReference type="NCBI Taxonomy" id="1195481"/>
    <lineage>
        <taxon>Eukaryota</taxon>
        <taxon>Fungi</taxon>
        <taxon>Fungi incertae sedis</taxon>
        <taxon>Mucoromycota</taxon>
        <taxon>Mucoromycotina</taxon>
        <taxon>Mucoromycetes</taxon>
        <taxon>Mucorales</taxon>
        <taxon>Lichtheimiaceae</taxon>
        <taxon>Circinella</taxon>
    </lineage>
</organism>
<reference evidence="3 4" key="1">
    <citation type="submission" date="2020-12" db="EMBL/GenBank/DDBJ databases">
        <title>Metabolic potential, ecology and presence of endohyphal bacteria is reflected in genomic diversity of Mucoromycotina.</title>
        <authorList>
            <person name="Muszewska A."/>
            <person name="Okrasinska A."/>
            <person name="Steczkiewicz K."/>
            <person name="Drgas O."/>
            <person name="Orlowska M."/>
            <person name="Perlinska-Lenart U."/>
            <person name="Aleksandrzak-Piekarczyk T."/>
            <person name="Szatraj K."/>
            <person name="Zielenkiewicz U."/>
            <person name="Pilsyk S."/>
            <person name="Malc E."/>
            <person name="Mieczkowski P."/>
            <person name="Kruszewska J.S."/>
            <person name="Biernat P."/>
            <person name="Pawlowska J."/>
        </authorList>
    </citation>
    <scope>NUCLEOTIDE SEQUENCE [LARGE SCALE GENOMIC DNA]</scope>
    <source>
        <strain evidence="3 4">CBS 142.35</strain>
    </source>
</reference>
<evidence type="ECO:0000313" key="3">
    <source>
        <dbReference type="EMBL" id="KAG2218913.1"/>
    </source>
</evidence>
<dbReference type="SMART" id="SM00128">
    <property type="entry name" value="IPPc"/>
    <property type="match status" value="1"/>
</dbReference>
<evidence type="ECO:0000259" key="2">
    <source>
        <dbReference type="SMART" id="SM00128"/>
    </source>
</evidence>
<dbReference type="InterPro" id="IPR036322">
    <property type="entry name" value="WD40_repeat_dom_sf"/>
</dbReference>
<keyword evidence="4" id="KW-1185">Reference proteome</keyword>
<name>A0A8H7RYI9_9FUNG</name>